<dbReference type="GO" id="GO:0051539">
    <property type="term" value="F:4 iron, 4 sulfur cluster binding"/>
    <property type="evidence" value="ECO:0007669"/>
    <property type="project" value="UniProtKB-KW"/>
</dbReference>
<evidence type="ECO:0000256" key="8">
    <source>
        <dbReference type="ARBA" id="ARBA00022801"/>
    </source>
</evidence>
<dbReference type="InterPro" id="IPR005122">
    <property type="entry name" value="Uracil-DNA_glycosylase-like"/>
</dbReference>
<evidence type="ECO:0000256" key="1">
    <source>
        <dbReference type="ARBA" id="ARBA00001400"/>
    </source>
</evidence>
<keyword evidence="10" id="KW-0411">Iron-sulfur</keyword>
<keyword evidence="6" id="KW-0479">Metal-binding</keyword>
<dbReference type="EMBL" id="UINC01010471">
    <property type="protein sequence ID" value="SVA46554.1"/>
    <property type="molecule type" value="Genomic_DNA"/>
</dbReference>
<evidence type="ECO:0000259" key="12">
    <source>
        <dbReference type="SMART" id="SM00986"/>
    </source>
</evidence>
<dbReference type="SUPFAM" id="SSF52141">
    <property type="entry name" value="Uracil-DNA glycosylase-like"/>
    <property type="match status" value="1"/>
</dbReference>
<dbReference type="EC" id="3.2.2.27" evidence="3"/>
<dbReference type="InterPro" id="IPR051536">
    <property type="entry name" value="UDG_Type-4/5"/>
</dbReference>
<keyword evidence="5" id="KW-0004">4Fe-4S</keyword>
<dbReference type="Gene3D" id="3.40.470.10">
    <property type="entry name" value="Uracil-DNA glycosylase-like domain"/>
    <property type="match status" value="1"/>
</dbReference>
<dbReference type="InterPro" id="IPR036895">
    <property type="entry name" value="Uracil-DNA_glycosylase-like_sf"/>
</dbReference>
<dbReference type="GO" id="GO:0004844">
    <property type="term" value="F:uracil DNA N-glycosylase activity"/>
    <property type="evidence" value="ECO:0007669"/>
    <property type="project" value="UniProtKB-EC"/>
</dbReference>
<feature type="domain" description="Uracil-DNA glycosylase-like" evidence="12">
    <location>
        <begin position="35"/>
        <end position="179"/>
    </location>
</feature>
<name>A0A381W246_9ZZZZ</name>
<evidence type="ECO:0000256" key="7">
    <source>
        <dbReference type="ARBA" id="ARBA00022763"/>
    </source>
</evidence>
<evidence type="ECO:0000256" key="6">
    <source>
        <dbReference type="ARBA" id="ARBA00022723"/>
    </source>
</evidence>
<proteinExistence type="inferred from homology"/>
<dbReference type="SMART" id="SM00986">
    <property type="entry name" value="UDG"/>
    <property type="match status" value="1"/>
</dbReference>
<keyword evidence="11" id="KW-0234">DNA repair</keyword>
<evidence type="ECO:0000256" key="11">
    <source>
        <dbReference type="ARBA" id="ARBA00023204"/>
    </source>
</evidence>
<sequence>VSDPSPAPTRLSLLAEESSGCTRCALAGGRTHVVFGDGSPTADLMFVGEGPGAQEDEQGLPFVGRSGKLLDRLLHEEVGIERSACYITNVVKCRPPANRDPKPDEIAACRPYLEEQVGLVDPAVIVTLGNFASKLLLGTDTGITKLRGRAYEYSGRNLVPTFHPAAALRGGAVVLAKLRADLVRAKSLMSR</sequence>
<keyword evidence="8" id="KW-0378">Hydrolase</keyword>
<organism evidence="13">
    <name type="scientific">marine metagenome</name>
    <dbReference type="NCBI Taxonomy" id="408172"/>
    <lineage>
        <taxon>unclassified sequences</taxon>
        <taxon>metagenomes</taxon>
        <taxon>ecological metagenomes</taxon>
    </lineage>
</organism>
<evidence type="ECO:0000256" key="3">
    <source>
        <dbReference type="ARBA" id="ARBA00012030"/>
    </source>
</evidence>
<evidence type="ECO:0000256" key="9">
    <source>
        <dbReference type="ARBA" id="ARBA00023004"/>
    </source>
</evidence>
<dbReference type="PANTHER" id="PTHR33693">
    <property type="entry name" value="TYPE-5 URACIL-DNA GLYCOSYLASE"/>
    <property type="match status" value="1"/>
</dbReference>
<dbReference type="NCBIfam" id="TIGR00758">
    <property type="entry name" value="UDG_fam4"/>
    <property type="match status" value="1"/>
</dbReference>
<evidence type="ECO:0000256" key="4">
    <source>
        <dbReference type="ARBA" id="ARBA00019403"/>
    </source>
</evidence>
<keyword evidence="7" id="KW-0227">DNA damage</keyword>
<dbReference type="CDD" id="cd10030">
    <property type="entry name" value="UDG-F4_TTUDGA_SPO1dp_like"/>
    <property type="match status" value="1"/>
</dbReference>
<dbReference type="GO" id="GO:0006281">
    <property type="term" value="P:DNA repair"/>
    <property type="evidence" value="ECO:0007669"/>
    <property type="project" value="UniProtKB-KW"/>
</dbReference>
<dbReference type="InterPro" id="IPR005273">
    <property type="entry name" value="Ura-DNA_glyco_family4"/>
</dbReference>
<evidence type="ECO:0000256" key="10">
    <source>
        <dbReference type="ARBA" id="ARBA00023014"/>
    </source>
</evidence>
<dbReference type="GO" id="GO:0046872">
    <property type="term" value="F:metal ion binding"/>
    <property type="evidence" value="ECO:0007669"/>
    <property type="project" value="UniProtKB-KW"/>
</dbReference>
<dbReference type="PANTHER" id="PTHR33693:SF1">
    <property type="entry name" value="TYPE-4 URACIL-DNA GLYCOSYLASE"/>
    <property type="match status" value="1"/>
</dbReference>
<evidence type="ECO:0000256" key="2">
    <source>
        <dbReference type="ARBA" id="ARBA00006521"/>
    </source>
</evidence>
<accession>A0A381W246</accession>
<protein>
    <recommendedName>
        <fullName evidence="4">Type-4 uracil-DNA glycosylase</fullName>
        <ecNumber evidence="3">3.2.2.27</ecNumber>
    </recommendedName>
</protein>
<comment type="catalytic activity">
    <reaction evidence="1">
        <text>Hydrolyzes single-stranded DNA or mismatched double-stranded DNA and polynucleotides, releasing free uracil.</text>
        <dbReference type="EC" id="3.2.2.27"/>
    </reaction>
</comment>
<evidence type="ECO:0000313" key="13">
    <source>
        <dbReference type="EMBL" id="SVA46554.1"/>
    </source>
</evidence>
<dbReference type="SMART" id="SM00987">
    <property type="entry name" value="UreE_C"/>
    <property type="match status" value="1"/>
</dbReference>
<evidence type="ECO:0000256" key="5">
    <source>
        <dbReference type="ARBA" id="ARBA00022485"/>
    </source>
</evidence>
<comment type="similarity">
    <text evidence="2">Belongs to the uracil-DNA glycosylase (UDG) superfamily. Type 4 (UDGa) family.</text>
</comment>
<reference evidence="13" key="1">
    <citation type="submission" date="2018-05" db="EMBL/GenBank/DDBJ databases">
        <authorList>
            <person name="Lanie J.A."/>
            <person name="Ng W.-L."/>
            <person name="Kazmierczak K.M."/>
            <person name="Andrzejewski T.M."/>
            <person name="Davidsen T.M."/>
            <person name="Wayne K.J."/>
            <person name="Tettelin H."/>
            <person name="Glass J.I."/>
            <person name="Rusch D."/>
            <person name="Podicherti R."/>
            <person name="Tsui H.-C.T."/>
            <person name="Winkler M.E."/>
        </authorList>
    </citation>
    <scope>NUCLEOTIDE SEQUENCE</scope>
</reference>
<gene>
    <name evidence="13" type="ORF">METZ01_LOCUS99408</name>
</gene>
<dbReference type="Pfam" id="PF03167">
    <property type="entry name" value="UDG"/>
    <property type="match status" value="1"/>
</dbReference>
<keyword evidence="9" id="KW-0408">Iron</keyword>
<feature type="non-terminal residue" evidence="13">
    <location>
        <position position="1"/>
    </location>
</feature>
<dbReference type="AlphaFoldDB" id="A0A381W246"/>